<dbReference type="InterPro" id="IPR023214">
    <property type="entry name" value="HAD_sf"/>
</dbReference>
<dbReference type="InterPro" id="IPR004274">
    <property type="entry name" value="FCP1_dom"/>
</dbReference>
<dbReference type="Pfam" id="PF03031">
    <property type="entry name" value="NIF"/>
    <property type="match status" value="1"/>
</dbReference>
<organism evidence="2 3">
    <name type="scientific">Stenotrophomonas hibiscicola</name>
    <dbReference type="NCBI Taxonomy" id="86189"/>
    <lineage>
        <taxon>Bacteria</taxon>
        <taxon>Pseudomonadati</taxon>
        <taxon>Pseudomonadota</taxon>
        <taxon>Gammaproteobacteria</taxon>
        <taxon>Lysobacterales</taxon>
        <taxon>Lysobacteraceae</taxon>
        <taxon>Stenotrophomonas</taxon>
        <taxon>Stenotrophomonas maltophilia group</taxon>
    </lineage>
</organism>
<dbReference type="SUPFAM" id="SSF56784">
    <property type="entry name" value="HAD-like"/>
    <property type="match status" value="1"/>
</dbReference>
<dbReference type="InterPro" id="IPR036412">
    <property type="entry name" value="HAD-like_sf"/>
</dbReference>
<sequence>MRPSILALDLEGTLISNAVSQIPRPGLREFLDHVWRTFDEVVLFTTVPRHAALRIALLLAEEGHVPRWFAEVRYVEWTGPTKDLRFVSSRLGETLLLDDHGAYIHPGQHQFWVEAPLFASPYRADDCGLQISQRRIEERVSKLSKSPA</sequence>
<evidence type="ECO:0000313" key="3">
    <source>
        <dbReference type="Proteomes" id="UP001400166"/>
    </source>
</evidence>
<name>A0ABV0C6X8_9GAMM</name>
<accession>A0ABV0C6X8</accession>
<dbReference type="RefSeq" id="WP_346469686.1">
    <property type="nucleotide sequence ID" value="NZ_JBDJNA010000003.1"/>
</dbReference>
<comment type="caution">
    <text evidence="2">The sequence shown here is derived from an EMBL/GenBank/DDBJ whole genome shotgun (WGS) entry which is preliminary data.</text>
</comment>
<dbReference type="EMBL" id="JBDJOF010000016">
    <property type="protein sequence ID" value="MEN5390134.1"/>
    <property type="molecule type" value="Genomic_DNA"/>
</dbReference>
<evidence type="ECO:0000313" key="2">
    <source>
        <dbReference type="EMBL" id="MEN5390134.1"/>
    </source>
</evidence>
<keyword evidence="3" id="KW-1185">Reference proteome</keyword>
<proteinExistence type="predicted"/>
<protein>
    <submittedName>
        <fullName evidence="2">NIF family HAD-type phosphatase</fullName>
    </submittedName>
</protein>
<reference evidence="2 3" key="1">
    <citation type="submission" date="2024-04" db="EMBL/GenBank/DDBJ databases">
        <title>WGS of bacteria from Torrens River.</title>
        <authorList>
            <person name="Wyrsch E.R."/>
            <person name="Drigo B."/>
        </authorList>
    </citation>
    <scope>NUCLEOTIDE SEQUENCE [LARGE SCALE GENOMIC DNA]</scope>
    <source>
        <strain evidence="2 3">TWI153</strain>
    </source>
</reference>
<dbReference type="Gene3D" id="3.40.50.1000">
    <property type="entry name" value="HAD superfamily/HAD-like"/>
    <property type="match status" value="1"/>
</dbReference>
<dbReference type="Proteomes" id="UP001400166">
    <property type="component" value="Unassembled WGS sequence"/>
</dbReference>
<gene>
    <name evidence="2" type="ORF">ABE587_09920</name>
</gene>
<evidence type="ECO:0000259" key="1">
    <source>
        <dbReference type="Pfam" id="PF03031"/>
    </source>
</evidence>
<feature type="domain" description="FCP1 homology" evidence="1">
    <location>
        <begin position="5"/>
        <end position="102"/>
    </location>
</feature>